<organism evidence="7 8">
    <name type="scientific">Candidatus Rhodoblastus alkanivorans</name>
    <dbReference type="NCBI Taxonomy" id="2954117"/>
    <lineage>
        <taxon>Bacteria</taxon>
        <taxon>Pseudomonadati</taxon>
        <taxon>Pseudomonadota</taxon>
        <taxon>Alphaproteobacteria</taxon>
        <taxon>Hyphomicrobiales</taxon>
        <taxon>Rhodoblastaceae</taxon>
        <taxon>Rhodoblastus</taxon>
    </lineage>
</organism>
<evidence type="ECO:0000313" key="8">
    <source>
        <dbReference type="Proteomes" id="UP001139104"/>
    </source>
</evidence>
<keyword evidence="8" id="KW-1185">Reference proteome</keyword>
<keyword evidence="3 6" id="KW-0812">Transmembrane</keyword>
<reference evidence="7" key="1">
    <citation type="journal article" date="2022" name="ISME J.">
        <title>Identification of active gaseous-alkane degraders at natural gas seeps.</title>
        <authorList>
            <person name="Farhan Ul Haque M."/>
            <person name="Hernandez M."/>
            <person name="Crombie A.T."/>
            <person name="Murrell J.C."/>
        </authorList>
    </citation>
    <scope>NUCLEOTIDE SEQUENCE</scope>
    <source>
        <strain evidence="7">PC2</strain>
    </source>
</reference>
<evidence type="ECO:0000256" key="4">
    <source>
        <dbReference type="ARBA" id="ARBA00022989"/>
    </source>
</evidence>
<accession>A0ABS9Z767</accession>
<feature type="transmembrane region" description="Helical" evidence="6">
    <location>
        <begin position="12"/>
        <end position="34"/>
    </location>
</feature>
<dbReference type="RefSeq" id="WP_243067467.1">
    <property type="nucleotide sequence ID" value="NZ_JAIVFK010000013.1"/>
</dbReference>
<comment type="caution">
    <text evidence="7">The sequence shown here is derived from an EMBL/GenBank/DDBJ whole genome shotgun (WGS) entry which is preliminary data.</text>
</comment>
<dbReference type="Pfam" id="PF03741">
    <property type="entry name" value="TerC"/>
    <property type="match status" value="1"/>
</dbReference>
<dbReference type="InterPro" id="IPR022301">
    <property type="entry name" value="Integral_membrane_YjbE"/>
</dbReference>
<dbReference type="PANTHER" id="PTHR30238">
    <property type="entry name" value="MEMBRANE BOUND PREDICTED REDOX MODULATOR"/>
    <property type="match status" value="1"/>
</dbReference>
<feature type="transmembrane region" description="Helical" evidence="6">
    <location>
        <begin position="139"/>
        <end position="160"/>
    </location>
</feature>
<evidence type="ECO:0000256" key="2">
    <source>
        <dbReference type="ARBA" id="ARBA00007511"/>
    </source>
</evidence>
<feature type="transmembrane region" description="Helical" evidence="6">
    <location>
        <begin position="206"/>
        <end position="223"/>
    </location>
</feature>
<feature type="transmembrane region" description="Helical" evidence="6">
    <location>
        <begin position="315"/>
        <end position="337"/>
    </location>
</feature>
<evidence type="ECO:0000256" key="6">
    <source>
        <dbReference type="SAM" id="Phobius"/>
    </source>
</evidence>
<feature type="transmembrane region" description="Helical" evidence="6">
    <location>
        <begin position="167"/>
        <end position="186"/>
    </location>
</feature>
<comment type="similarity">
    <text evidence="2">Belongs to the TerC family.</text>
</comment>
<sequence length="339" mass="35472">MDGAAAASSLGVVLQIIFLDLLLSGDNALVIALACRRLPTELAQRAAWIGAGGAILLRLFLTLMTGALLSLPFVQLLSAFPLLVIALNLMNGEDEADAAGDEGRGEATMLAAIGVIIVSDVAMSLDNVVALAAVSGGNFWLLAFGLALSVPLIVFGSFGFSRVMQAYPLLTDFGAGLLGWVAGGMISRDPWLAGWIDTQAPALDLVLPLACAIFVVVQGRFARQNAAKDKAKRRRRAAPRYAVAPVEAPQPALQPAPGPEPMAKLIEPPAPAVSEDRPAPAREGERAFLQSPSPEAAMTAMGMGMDEEASSGDRLIIYGLAGLFLLFGVFLLIFILVPD</sequence>
<evidence type="ECO:0000256" key="3">
    <source>
        <dbReference type="ARBA" id="ARBA00022692"/>
    </source>
</evidence>
<protein>
    <submittedName>
        <fullName evidence="7">TerC family protein</fullName>
    </submittedName>
</protein>
<keyword evidence="5 6" id="KW-0472">Membrane</keyword>
<proteinExistence type="inferred from homology"/>
<evidence type="ECO:0000256" key="5">
    <source>
        <dbReference type="ARBA" id="ARBA00023136"/>
    </source>
</evidence>
<name>A0ABS9Z767_9HYPH</name>
<feature type="transmembrane region" description="Helical" evidence="6">
    <location>
        <begin position="73"/>
        <end position="90"/>
    </location>
</feature>
<feature type="transmembrane region" description="Helical" evidence="6">
    <location>
        <begin position="110"/>
        <end position="133"/>
    </location>
</feature>
<dbReference type="NCBIfam" id="TIGR03717">
    <property type="entry name" value="R_switched_YjbE"/>
    <property type="match status" value="1"/>
</dbReference>
<comment type="subcellular location">
    <subcellularLocation>
        <location evidence="1">Membrane</location>
        <topology evidence="1">Multi-pass membrane protein</topology>
    </subcellularLocation>
</comment>
<evidence type="ECO:0000256" key="1">
    <source>
        <dbReference type="ARBA" id="ARBA00004141"/>
    </source>
</evidence>
<dbReference type="Proteomes" id="UP001139104">
    <property type="component" value="Unassembled WGS sequence"/>
</dbReference>
<dbReference type="PANTHER" id="PTHR30238:SF4">
    <property type="entry name" value="SLL1022 PROTEIN"/>
    <property type="match status" value="1"/>
</dbReference>
<gene>
    <name evidence="7" type="ORF">K2U94_12200</name>
</gene>
<evidence type="ECO:0000313" key="7">
    <source>
        <dbReference type="EMBL" id="MCI4683518.1"/>
    </source>
</evidence>
<dbReference type="InterPro" id="IPR005496">
    <property type="entry name" value="Integral_membrane_TerC"/>
</dbReference>
<feature type="transmembrane region" description="Helical" evidence="6">
    <location>
        <begin position="46"/>
        <end position="67"/>
    </location>
</feature>
<keyword evidence="4 6" id="KW-1133">Transmembrane helix</keyword>
<dbReference type="EMBL" id="JAIVFP010000001">
    <property type="protein sequence ID" value="MCI4683518.1"/>
    <property type="molecule type" value="Genomic_DNA"/>
</dbReference>